<feature type="domain" description="N-acetyltransferase" evidence="1">
    <location>
        <begin position="89"/>
        <end position="255"/>
    </location>
</feature>
<sequence length="334" mass="39416">MLVFSLEESKRFKIRVFRGEMNEIDETIIIKDIINNSVDLAIIRVPVESIHNLYRLENLNIPYIVTDTLLYYRVGLSNYQINSIVNKDIEFIECTEKEIAELRKLVSEIFQEYHNHYFSNPYLNRNDILEGYIEWAINYIRTIKKDRFVFLVKKQNNYIAFLTCSISFKKNEGEIVLNGVLSSESGKKIYSDMIRFIQSYMKNLGIKRIIISTQVHNFAVQKVWMREGFRMYSAYNTVHINAFLSCTRFPKKTIKFNPSIDSKCVIDSQQKNVDINNSWFLSHSFIYNEIEGYLDMNIQPKGFRIITSQTSIIKSIQSENQYKLIQSYLLPELL</sequence>
<dbReference type="InterPro" id="IPR016181">
    <property type="entry name" value="Acyl_CoA_acyltransferase"/>
</dbReference>
<dbReference type="AlphaFoldDB" id="A0A0F9HI65"/>
<comment type="caution">
    <text evidence="2">The sequence shown here is derived from an EMBL/GenBank/DDBJ whole genome shotgun (WGS) entry which is preliminary data.</text>
</comment>
<organism evidence="2">
    <name type="scientific">marine sediment metagenome</name>
    <dbReference type="NCBI Taxonomy" id="412755"/>
    <lineage>
        <taxon>unclassified sequences</taxon>
        <taxon>metagenomes</taxon>
        <taxon>ecological metagenomes</taxon>
    </lineage>
</organism>
<dbReference type="PROSITE" id="PS51186">
    <property type="entry name" value="GNAT"/>
    <property type="match status" value="1"/>
</dbReference>
<dbReference type="InterPro" id="IPR000182">
    <property type="entry name" value="GNAT_dom"/>
</dbReference>
<protein>
    <recommendedName>
        <fullName evidence="1">N-acetyltransferase domain-containing protein</fullName>
    </recommendedName>
</protein>
<evidence type="ECO:0000313" key="2">
    <source>
        <dbReference type="EMBL" id="KKM15106.1"/>
    </source>
</evidence>
<dbReference type="GO" id="GO:0016747">
    <property type="term" value="F:acyltransferase activity, transferring groups other than amino-acyl groups"/>
    <property type="evidence" value="ECO:0007669"/>
    <property type="project" value="InterPro"/>
</dbReference>
<dbReference type="SUPFAM" id="SSF55729">
    <property type="entry name" value="Acyl-CoA N-acyltransferases (Nat)"/>
    <property type="match status" value="1"/>
</dbReference>
<accession>A0A0F9HI65</accession>
<name>A0A0F9HI65_9ZZZZ</name>
<evidence type="ECO:0000259" key="1">
    <source>
        <dbReference type="PROSITE" id="PS51186"/>
    </source>
</evidence>
<reference evidence="2" key="1">
    <citation type="journal article" date="2015" name="Nature">
        <title>Complex archaea that bridge the gap between prokaryotes and eukaryotes.</title>
        <authorList>
            <person name="Spang A."/>
            <person name="Saw J.H."/>
            <person name="Jorgensen S.L."/>
            <person name="Zaremba-Niedzwiedzka K."/>
            <person name="Martijn J."/>
            <person name="Lind A.E."/>
            <person name="van Eijk R."/>
            <person name="Schleper C."/>
            <person name="Guy L."/>
            <person name="Ettema T.J."/>
        </authorList>
    </citation>
    <scope>NUCLEOTIDE SEQUENCE</scope>
</reference>
<gene>
    <name evidence="2" type="ORF">LCGC14_1699380</name>
</gene>
<dbReference type="Gene3D" id="3.40.630.30">
    <property type="match status" value="1"/>
</dbReference>
<dbReference type="EMBL" id="LAZR01014988">
    <property type="protein sequence ID" value="KKM15106.1"/>
    <property type="molecule type" value="Genomic_DNA"/>
</dbReference>
<dbReference type="Pfam" id="PF00583">
    <property type="entry name" value="Acetyltransf_1"/>
    <property type="match status" value="1"/>
</dbReference>
<proteinExistence type="predicted"/>